<protein>
    <recommendedName>
        <fullName evidence="1">Type 9 secretion system plug protein N-terminal domain-containing protein</fullName>
    </recommendedName>
</protein>
<dbReference type="InterPro" id="IPR013783">
    <property type="entry name" value="Ig-like_fold"/>
</dbReference>
<evidence type="ECO:0000313" key="3">
    <source>
        <dbReference type="Proteomes" id="UP000215214"/>
    </source>
</evidence>
<dbReference type="Pfam" id="PF17116">
    <property type="entry name" value="T9SS_plug_1st"/>
    <property type="match status" value="1"/>
</dbReference>
<accession>A0A238UE88</accession>
<organism evidence="2 3">
    <name type="scientific">Tenacibaculum jejuense</name>
    <dbReference type="NCBI Taxonomy" id="584609"/>
    <lineage>
        <taxon>Bacteria</taxon>
        <taxon>Pseudomonadati</taxon>
        <taxon>Bacteroidota</taxon>
        <taxon>Flavobacteriia</taxon>
        <taxon>Flavobacteriales</taxon>
        <taxon>Flavobacteriaceae</taxon>
        <taxon>Tenacibaculum</taxon>
    </lineage>
</organism>
<sequence length="415" mass="48561">MRFGLHFGIFVPMKNFLFLFLAFFCALINAQNIKTIQLIPVGSKTAVPIARLGSALELTFDDLDADNKEYQYKIEHMTYDWKPSNLQSNQYINGFEQNYIIDISNSFNTLQSYSHYKLRIPNQNTTITKSGNYLLSILDEYDEVVFTRRFVLYEDITTVGVNVIRSRDIKTIETQQTVQFIVNHENLFINNPSQEIKIQLLQNSIWETAVTNLTPLFIRNNQLVYNHTLKTNFWGGNEYFNFDNKYIRNTNVNIAKTERRDLFHNYLYTNVERNGKPYTYFPDINGQFTIRTLDAEDEATEADYAMMHFSLEAYSPYDKDVYVYGAFNNFQLNEENKMTYNDDESIYEASILLKQGFYNYTYVTVDANGKIDPTEINGSFFQTENVYNAIIYYRPFGGLFDRVVGVGLGYFDQNR</sequence>
<dbReference type="SUPFAM" id="SSF81296">
    <property type="entry name" value="E set domains"/>
    <property type="match status" value="1"/>
</dbReference>
<dbReference type="AlphaFoldDB" id="A0A238UE88"/>
<reference evidence="2 3" key="1">
    <citation type="submission" date="2017-07" db="EMBL/GenBank/DDBJ databases">
        <authorList>
            <person name="Sun Z.S."/>
            <person name="Albrecht U."/>
            <person name="Echele G."/>
            <person name="Lee C.C."/>
        </authorList>
    </citation>
    <scope>NUCLEOTIDE SEQUENCE [LARGE SCALE GENOMIC DNA]</scope>
    <source>
        <strain evidence="3">type strain: KCTC 22618</strain>
    </source>
</reference>
<dbReference type="KEGG" id="tje:TJEJU_3728"/>
<gene>
    <name evidence="2" type="ORF">TJEJU_3728</name>
</gene>
<proteinExistence type="predicted"/>
<keyword evidence="3" id="KW-1185">Reference proteome</keyword>
<dbReference type="InterPro" id="IPR014756">
    <property type="entry name" value="Ig_E-set"/>
</dbReference>
<dbReference type="InterPro" id="IPR031345">
    <property type="entry name" value="T9SS_Plug_N"/>
</dbReference>
<evidence type="ECO:0000259" key="1">
    <source>
        <dbReference type="Pfam" id="PF17116"/>
    </source>
</evidence>
<feature type="domain" description="Type 9 secretion system plug protein N-terminal" evidence="1">
    <location>
        <begin position="33"/>
        <end position="154"/>
    </location>
</feature>
<dbReference type="Proteomes" id="UP000215214">
    <property type="component" value="Chromosome TJEJU"/>
</dbReference>
<dbReference type="Gene3D" id="2.60.40.10">
    <property type="entry name" value="Immunoglobulins"/>
    <property type="match status" value="1"/>
</dbReference>
<dbReference type="EMBL" id="LT899436">
    <property type="protein sequence ID" value="SNR17365.1"/>
    <property type="molecule type" value="Genomic_DNA"/>
</dbReference>
<name>A0A238UE88_9FLAO</name>
<evidence type="ECO:0000313" key="2">
    <source>
        <dbReference type="EMBL" id="SNR17365.1"/>
    </source>
</evidence>